<evidence type="ECO:0000259" key="4">
    <source>
        <dbReference type="PROSITE" id="PS51387"/>
    </source>
</evidence>
<dbReference type="InterPro" id="IPR016166">
    <property type="entry name" value="FAD-bd_PCMH"/>
</dbReference>
<name>A0A4D4J870_9PSEU</name>
<dbReference type="InterPro" id="IPR016164">
    <property type="entry name" value="FAD-linked_Oxase-like_C"/>
</dbReference>
<comment type="caution">
    <text evidence="5">The sequence shown here is derived from an EMBL/GenBank/DDBJ whole genome shotgun (WGS) entry which is preliminary data.</text>
</comment>
<dbReference type="SUPFAM" id="SSF55103">
    <property type="entry name" value="FAD-linked oxidases, C-terminal domain"/>
    <property type="match status" value="1"/>
</dbReference>
<keyword evidence="6" id="KW-1185">Reference proteome</keyword>
<dbReference type="Proteomes" id="UP000298860">
    <property type="component" value="Unassembled WGS sequence"/>
</dbReference>
<dbReference type="AlphaFoldDB" id="A0A4D4J870"/>
<evidence type="ECO:0000313" key="5">
    <source>
        <dbReference type="EMBL" id="GDY31220.1"/>
    </source>
</evidence>
<dbReference type="InterPro" id="IPR007173">
    <property type="entry name" value="ALO_C"/>
</dbReference>
<dbReference type="PANTHER" id="PTHR43762:SF1">
    <property type="entry name" value="D-ARABINONO-1,4-LACTONE OXIDASE"/>
    <property type="match status" value="1"/>
</dbReference>
<dbReference type="InterPro" id="IPR016171">
    <property type="entry name" value="Vanillyl_alc_oxidase_C-sub2"/>
</dbReference>
<evidence type="ECO:0000256" key="3">
    <source>
        <dbReference type="ARBA" id="ARBA00023002"/>
    </source>
</evidence>
<dbReference type="PANTHER" id="PTHR43762">
    <property type="entry name" value="L-GULONOLACTONE OXIDASE"/>
    <property type="match status" value="1"/>
</dbReference>
<dbReference type="InterPro" id="IPR016169">
    <property type="entry name" value="FAD-bd_PCMH_sub2"/>
</dbReference>
<gene>
    <name evidence="5" type="ORF">GTS_28530</name>
</gene>
<dbReference type="Gene3D" id="3.30.465.10">
    <property type="match status" value="1"/>
</dbReference>
<dbReference type="InterPro" id="IPR010031">
    <property type="entry name" value="FAD_lactone_oxidase-like"/>
</dbReference>
<dbReference type="Pfam" id="PF01565">
    <property type="entry name" value="FAD_binding_4"/>
    <property type="match status" value="1"/>
</dbReference>
<reference evidence="6" key="1">
    <citation type="submission" date="2019-04" db="EMBL/GenBank/DDBJ databases">
        <title>Draft genome sequence of Pseudonocardiaceae bacterium SL3-2-4.</title>
        <authorList>
            <person name="Ningsih F."/>
            <person name="Yokota A."/>
            <person name="Sakai Y."/>
            <person name="Nanatani K."/>
            <person name="Yabe S."/>
            <person name="Oetari A."/>
            <person name="Sjamsuridzal W."/>
        </authorList>
    </citation>
    <scope>NUCLEOTIDE SEQUENCE [LARGE SCALE GENOMIC DNA]</scope>
    <source>
        <strain evidence="6">SL3-2-4</strain>
    </source>
</reference>
<keyword evidence="3" id="KW-0560">Oxidoreductase</keyword>
<evidence type="ECO:0000313" key="6">
    <source>
        <dbReference type="Proteomes" id="UP000298860"/>
    </source>
</evidence>
<keyword evidence="2" id="KW-0274">FAD</keyword>
<dbReference type="EMBL" id="BJFL01000012">
    <property type="protein sequence ID" value="GDY31220.1"/>
    <property type="molecule type" value="Genomic_DNA"/>
</dbReference>
<evidence type="ECO:0000256" key="1">
    <source>
        <dbReference type="ARBA" id="ARBA00022630"/>
    </source>
</evidence>
<keyword evidence="1" id="KW-0285">Flavoprotein</keyword>
<dbReference type="Pfam" id="PF04030">
    <property type="entry name" value="ALO"/>
    <property type="match status" value="1"/>
</dbReference>
<protein>
    <submittedName>
        <fullName evidence="5">Decaprenylphosphoryl-beta-D-ribose oxidase</fullName>
    </submittedName>
</protein>
<accession>A0A4D4J870</accession>
<dbReference type="GO" id="GO:0016020">
    <property type="term" value="C:membrane"/>
    <property type="evidence" value="ECO:0007669"/>
    <property type="project" value="InterPro"/>
</dbReference>
<dbReference type="GO" id="GO:0003885">
    <property type="term" value="F:D-arabinono-1,4-lactone oxidase activity"/>
    <property type="evidence" value="ECO:0007669"/>
    <property type="project" value="InterPro"/>
</dbReference>
<dbReference type="OrthoDB" id="143770at2"/>
<dbReference type="SUPFAM" id="SSF56176">
    <property type="entry name" value="FAD-binding/transporter-associated domain-like"/>
    <property type="match status" value="1"/>
</dbReference>
<evidence type="ECO:0000256" key="2">
    <source>
        <dbReference type="ARBA" id="ARBA00022827"/>
    </source>
</evidence>
<dbReference type="GO" id="GO:0071949">
    <property type="term" value="F:FAD binding"/>
    <property type="evidence" value="ECO:0007669"/>
    <property type="project" value="InterPro"/>
</dbReference>
<feature type="domain" description="FAD-binding PCMH-type" evidence="4">
    <location>
        <begin position="37"/>
        <end position="208"/>
    </location>
</feature>
<dbReference type="PROSITE" id="PS51387">
    <property type="entry name" value="FAD_PCMH"/>
    <property type="match status" value="1"/>
</dbReference>
<dbReference type="Gene3D" id="1.10.45.10">
    <property type="entry name" value="Vanillyl-alcohol Oxidase, Chain A, domain 4"/>
    <property type="match status" value="1"/>
</dbReference>
<sequence length="474" mass="51805">MRGTRAPGNARSGPYTLAPVEAGINDLRRPLTGWGRTAPTTAHVLPVSGLDELSRAVREAGERGIIARGLGRSYGDPAQNAGGVVVDMTGLNRIQGVDADAGLVTVDAGVSLDALMRRMLPYGLWIPVLPGTRQVTVGGAIASDIHGKNHHKDGSFGNHVKALDLLTADGEIRTLTPDGPESELFWATVGGMGLTGIITRATIQLKRVETAYFLVDTDRTANLDELMELLTAGDDDYTYSVAWFDSMATGASMGRAILTRGWSAKVADLPKKLRDDPLGFNAPQLFTAPPIFPNGLVNRFTIRAFNELWYRKAPKSRRNEVQNITQFFHPLDLVGEWNRVYGSNGFLQYQFVVPFGAEDTFRRCIEKISSSGHVSFLNVLKRFGEGNRAPLSFPTPGWTLTVDIPIGPRLGQLCDELDELVLDAGGRLYLAKESRTSAATLQRMYPRLDEWRKVRAAVDPNGIFSSDLSRRLAL</sequence>
<organism evidence="5 6">
    <name type="scientific">Gandjariella thermophila</name>
    <dbReference type="NCBI Taxonomy" id="1931992"/>
    <lineage>
        <taxon>Bacteria</taxon>
        <taxon>Bacillati</taxon>
        <taxon>Actinomycetota</taxon>
        <taxon>Actinomycetes</taxon>
        <taxon>Pseudonocardiales</taxon>
        <taxon>Pseudonocardiaceae</taxon>
        <taxon>Gandjariella</taxon>
    </lineage>
</organism>
<proteinExistence type="predicted"/>
<dbReference type="InterPro" id="IPR036318">
    <property type="entry name" value="FAD-bd_PCMH-like_sf"/>
</dbReference>
<dbReference type="InterPro" id="IPR006094">
    <property type="entry name" value="Oxid_FAD_bind_N"/>
</dbReference>